<proteinExistence type="predicted"/>
<gene>
    <name evidence="2" type="ORF">JDV75_06965</name>
</gene>
<dbReference type="Gene3D" id="3.40.50.1440">
    <property type="entry name" value="Tubulin/FtsZ, GTPase domain"/>
    <property type="match status" value="1"/>
</dbReference>
<protein>
    <recommendedName>
        <fullName evidence="4">Tubulin like</fullName>
    </recommendedName>
</protein>
<name>A0A934I3L3_9CORY</name>
<evidence type="ECO:0000256" key="1">
    <source>
        <dbReference type="SAM" id="MobiDB-lite"/>
    </source>
</evidence>
<accession>A0A934I3L3</accession>
<feature type="region of interest" description="Disordered" evidence="1">
    <location>
        <begin position="1066"/>
        <end position="1085"/>
    </location>
</feature>
<evidence type="ECO:0000313" key="3">
    <source>
        <dbReference type="Proteomes" id="UP000645966"/>
    </source>
</evidence>
<dbReference type="EMBL" id="JAEIOS010000012">
    <property type="protein sequence ID" value="MBI8989501.1"/>
    <property type="molecule type" value="Genomic_DNA"/>
</dbReference>
<evidence type="ECO:0000313" key="2">
    <source>
        <dbReference type="EMBL" id="MBI8989501.1"/>
    </source>
</evidence>
<dbReference type="InterPro" id="IPR025904">
    <property type="entry name" value="Tubulin-like"/>
</dbReference>
<comment type="caution">
    <text evidence="2">The sequence shown here is derived from an EMBL/GenBank/DDBJ whole genome shotgun (WGS) entry which is preliminary data.</text>
</comment>
<evidence type="ECO:0008006" key="4">
    <source>
        <dbReference type="Google" id="ProtNLM"/>
    </source>
</evidence>
<dbReference type="Proteomes" id="UP000645966">
    <property type="component" value="Unassembled WGS sequence"/>
</dbReference>
<keyword evidence="3" id="KW-1185">Reference proteome</keyword>
<dbReference type="Pfam" id="PF13809">
    <property type="entry name" value="Tubulin_2"/>
    <property type="match status" value="1"/>
</dbReference>
<dbReference type="SUPFAM" id="SSF52490">
    <property type="entry name" value="Tubulin nucleotide-binding domain-like"/>
    <property type="match status" value="1"/>
</dbReference>
<dbReference type="RefSeq" id="WP_198738543.1">
    <property type="nucleotide sequence ID" value="NZ_JAEIOS010000012.1"/>
</dbReference>
<reference evidence="2" key="1">
    <citation type="submission" date="2020-12" db="EMBL/GenBank/DDBJ databases">
        <title>Genome public.</title>
        <authorList>
            <person name="Sun Q."/>
        </authorList>
    </citation>
    <scope>NUCLEOTIDE SEQUENCE</scope>
    <source>
        <strain evidence="2">CCM 8863</strain>
    </source>
</reference>
<organism evidence="2 3">
    <name type="scientific">Corynebacterium meridianum</name>
    <dbReference type="NCBI Taxonomy" id="2765363"/>
    <lineage>
        <taxon>Bacteria</taxon>
        <taxon>Bacillati</taxon>
        <taxon>Actinomycetota</taxon>
        <taxon>Actinomycetes</taxon>
        <taxon>Mycobacteriales</taxon>
        <taxon>Corynebacteriaceae</taxon>
        <taxon>Corynebacterium</taxon>
    </lineage>
</organism>
<dbReference type="InterPro" id="IPR036525">
    <property type="entry name" value="Tubulin/FtsZ_GTPase_sf"/>
</dbReference>
<dbReference type="AlphaFoldDB" id="A0A934I3L3"/>
<feature type="region of interest" description="Disordered" evidence="1">
    <location>
        <begin position="1163"/>
        <end position="1205"/>
    </location>
</feature>
<sequence length="1205" mass="133103">MHKALIVGCGGSGAKTLAFMMDQLKSMLAERLPDDYPTPASVTLPKGWQFINIDVPLDCETINKLPNVSQAGGSYISCGAHAQYNSIDTTVTATIGNQAQLGTVSSWLVDEPDDVSVAISSGAGQYRRIGRMLFLSKAQEIRKQLGRAVDELTRANDVSLLHKKLHQGDAPNQPIVFVVSSMAGGAGASMALDVCRILADLIPPQRIAMFAVTPDIFSSFDPAARPGTNPNALSVFAEFTAAQFGAAFRDDATLFRALGVPLANHNPMPLQRIFPVGVKAGVEGTLLGDGKPRTVYRALGRGLAALMMDQSALEGLINYNITNTGGTSMKSTEYGWGVNNRDVIPWASFGYAQLSMGRDRYGEYAAQRLASESVQRLLEGHLDETNAEDGDTQINELIEKRSGIVQDKLSRLLPPSGRVPAWLDWRFNAEVNRWTQGMAGKLRERIPAPNGRPGNQWIHDIDGAVAQLNGEVGNDIGGLLYQGLWNWAQTDDLQEKFLDILRAEIARYGVPYAAALLEKLRNDFRENTLNALRAVAATSPGFRVSDELRGQLQGNKNRIQDGQGFEERIIESCVPRLRHSAIINVARRMVPIAEDFDRSFLVPLAQILGAGHRNLEAAMKITKDDNLGAAQVKTDVPNLWPDESMDRVPERFYQAANEVFLTDVGSFPQQFQGDVLACVRDAVDYSAALQEAARTIVAGDWDSAAGSDKAPNDLLVLVEPWVPSELVRTPGSGDDNRDPQPARLELHASPRQVLSRARSYVLRRDYSFERFISVSLRDYIYNAQTDAERNERILRLADCFKRTMTASLPLAQVNNELVQRLYGESVSYHFNFSKIPLAGDAALEKALNDVAGGYDHYKPENKAEPLRENLSTQGIERSIDIFGSYPNYAPIVFDSVMEPIRAQWDSTHGQDPAFWKWRRARPMTGAMPMSDAERYALIGGWYIGRLTGRIGFPNTLDTDDDNPVQVYDGTNQEWIAFEAPMLTPPSRFRHKIDWLPALLESSTLAWMRAGSYPLMESVRPYTVMRGLYDDGITPTRGARVLSGVRLLNRWIFDGLYPDETTNTLPGVASSVRPEDRIQGTGPDVTPEERVAAAKAWLGRNFEFARKIMPGDLAARGQRINYGAKNLGDISKRGDAVRFPFLRDIAYDITEVTKQISLMLDEAYKMGPPEPESPESDLFGSSFRAAPQENDFDNPTADFLDGADDL</sequence>